<feature type="compositionally biased region" description="Polar residues" evidence="2">
    <location>
        <begin position="1322"/>
        <end position="1332"/>
    </location>
</feature>
<feature type="compositionally biased region" description="Low complexity" evidence="2">
    <location>
        <begin position="1229"/>
        <end position="1242"/>
    </location>
</feature>
<feature type="compositionally biased region" description="Pro residues" evidence="2">
    <location>
        <begin position="1336"/>
        <end position="1346"/>
    </location>
</feature>
<feature type="compositionally biased region" description="Polar residues" evidence="2">
    <location>
        <begin position="307"/>
        <end position="319"/>
    </location>
</feature>
<dbReference type="PANTHER" id="PTHR12436:SF3">
    <property type="entry name" value="GERMINAL-CENTER ASSOCIATED NUCLEAR PROTEIN"/>
    <property type="match status" value="1"/>
</dbReference>
<feature type="region of interest" description="Disordered" evidence="2">
    <location>
        <begin position="213"/>
        <end position="238"/>
    </location>
</feature>
<proteinExistence type="predicted"/>
<dbReference type="Pfam" id="PF04180">
    <property type="entry name" value="LTV"/>
    <property type="match status" value="1"/>
</dbReference>
<feature type="compositionally biased region" description="Polar residues" evidence="2">
    <location>
        <begin position="1347"/>
        <end position="1358"/>
    </location>
</feature>
<name>A0AAD9EI43_9PEZI</name>
<dbReference type="InterPro" id="IPR005062">
    <property type="entry name" value="SAC3/GANP/THP3_conserved"/>
</dbReference>
<dbReference type="GO" id="GO:0042274">
    <property type="term" value="P:ribosomal small subunit biogenesis"/>
    <property type="evidence" value="ECO:0007669"/>
    <property type="project" value="InterPro"/>
</dbReference>
<feature type="region of interest" description="Disordered" evidence="2">
    <location>
        <begin position="1062"/>
        <end position="1402"/>
    </location>
</feature>
<feature type="compositionally biased region" description="Low complexity" evidence="2">
    <location>
        <begin position="1378"/>
        <end position="1387"/>
    </location>
</feature>
<feature type="compositionally biased region" description="Pro residues" evidence="2">
    <location>
        <begin position="1308"/>
        <end position="1321"/>
    </location>
</feature>
<feature type="compositionally biased region" description="Low complexity" evidence="2">
    <location>
        <begin position="1195"/>
        <end position="1216"/>
    </location>
</feature>
<evidence type="ECO:0000259" key="3">
    <source>
        <dbReference type="Pfam" id="PF03399"/>
    </source>
</evidence>
<feature type="compositionally biased region" description="Acidic residues" evidence="2">
    <location>
        <begin position="213"/>
        <end position="222"/>
    </location>
</feature>
<dbReference type="EMBL" id="JAQOWY010000174">
    <property type="protein sequence ID" value="KAK1848342.1"/>
    <property type="molecule type" value="Genomic_DNA"/>
</dbReference>
<sequence>MAKGKWIDKKSAQHFTLVHRPQNDPLIHDENAPSMVLNPVAQRGGDKGKHLSDLASDLGSDAASIRDNEGEAAEYGIYYDDTEYDYMQHMRDLNQGGGEAVWVEGSATANKGKGKQPQSLEDALRQMDLEHRSEAILDESVLPSKNLSRMNYQSQQNIPDAIAGFQPDMDPRLREVLEALEDEAFVDDEDDDIFQQLAKDNQEIDEYEFEEQYDYDDDDGWESDATAKPNKEYKEDGVPELVPVAAVEGEALPEHQNEDWLEDFKKFKKDQKEGKPQAKAAPSELQSSIWTTTTMGGRKKKRKGALTNPSTYSMTSSSMVRTEQLTLLDARFDRIEEEYTSEMGGDDMASVSEMSTVSSVTGPTRGDFDSIMDDFLGSYTKPGKRTNKKNKAQSGLEQLDEIRRGLGPARLRGKAHVSGRDADWLSAPNTRQTLASSIPVLHPHASCFAASILKSSRDFDMTSVSFPPSRPDRTSSPFGASSSGGFGGKPSEHHYGSGLDGAGAGGGKRSKRNHKTQPVEMTTLSTKRKGVNPFGDGASSDDNRRRKNTKTNTPGDWKKKTAQAAGARSNGATRGAKGFGTSQSRGGFGSQNTDSHKGADSTDYETDDANGGTGGDGTPYSERIFAQLKKDGIAPPKWPADPGNTKQKAAMAKFREDYKTYRDRARTSLMRAGLIDDPDKPKRLEDAIDFKGICDAMCPDFEKITRITEFDVQFPEKNSATTFAVTSKMVKKLARSAAGQEAPLPMDVRSTAALRKTLDYLIDDLLQTDDNLPVLHGFLWDRTRAIRRDFIFHSTMAPAEMKDQVYCLETIARFHVTSLHLLSQEGFRPEDFSEQQEIEQLGKALLSLMFAYDDCKPHGVICENEPEFRAYHLLFSANKPNILDDVQKEWGDSRFWADSDEIRTAVSLVESLQSSADFHGPLGSAPSMAVSAAHRTYFKIVESRRVSYTMACFAEIHLGQLRRSALRSLKKAYTRPRHGAKDITPSALNRFLNFDTEAQAVEFAEQHGLTFVDGESPSGELVQYLDTSSRLTWPRIQHSFSRNLVERKRGSRSLPEVIHSTIPDESSPAEQSPFASNNNGLFVSDASKPAPKPVQPVANGNGVFKSPFSATSGATPTNPAGASPFDKATNGFQGNDAPSNPFNPFSAQNPPAPSTEAPAPNPFAAKSSPFAQPSPAPGTSPFGGSPFAPPAQPNGASKPSAPAFPSFASSGFGPSAQQKTQEAGQTALPKPTAPSTDSSSPAITVTPPTPQFPLGGASGGSKPPSPFAGAAAGAPSAASPFSGISFQPPVNPAESTQPPLPTQSAPAPTQPPIEQPKPTPAQSPFSGLTSATPQLPKLPSPAPPSGQSPLPTFNFQPSDTPPTPKQVPAPQASPFPAAPATTSTPAPAFTPAPLPKPPVAAPLPKQDVMGDFAKWFVKGDNGLIHEFEKFMVEQIVSDAFEKYHREEEERIQKEEEEKALAEAREFRVRTLSVRYFYQWKKIARNLRLSKIRRHEREEMRRIQKEMREEETKKRKKAARVAEARRKLVEQHGVDPVEELREILQLKKDDPPEDLQAEAEALFATGIFSGVTDERAAIAEVIQAPSINDTFKTPPPPARTTSTNSLSKSVSARPGGAKTQAIRAEFGSSVDFRRSLPPMSAHSASSRYTPSEASPKRVSKVSDRWRLKAMGLVTMPNGSALPEAIADEMRYNGKRYSGLGSFGLDRDTTERRRSVSADLDKAAEARRRFSQSLNSSSAAAEQSNGNSQLSKRKRPTDSAASPSQDARAKKRPSSNAEVERIIREARENLESLRSSRVDLDEGTEWFREQNDIMQAEEASRASSPWPKGRN</sequence>
<protein>
    <submittedName>
        <fullName evidence="4">Leucine permease transcriptional regulator</fullName>
    </submittedName>
</protein>
<evidence type="ECO:0000313" key="4">
    <source>
        <dbReference type="EMBL" id="KAK1848342.1"/>
    </source>
</evidence>
<reference evidence="4" key="1">
    <citation type="submission" date="2023-01" db="EMBL/GenBank/DDBJ databases">
        <title>Colletotrichum chrysophilum M932 genome sequence.</title>
        <authorList>
            <person name="Baroncelli R."/>
        </authorList>
    </citation>
    <scope>NUCLEOTIDE SEQUENCE</scope>
    <source>
        <strain evidence="4">M932</strain>
    </source>
</reference>
<feature type="compositionally biased region" description="Basic and acidic residues" evidence="2">
    <location>
        <begin position="1703"/>
        <end position="1726"/>
    </location>
</feature>
<feature type="compositionally biased region" description="Basic and acidic residues" evidence="2">
    <location>
        <begin position="1776"/>
        <end position="1809"/>
    </location>
</feature>
<feature type="compositionally biased region" description="Polar residues" evidence="2">
    <location>
        <begin position="1729"/>
        <end position="1748"/>
    </location>
</feature>
<evidence type="ECO:0000256" key="2">
    <source>
        <dbReference type="SAM" id="MobiDB-lite"/>
    </source>
</evidence>
<feature type="compositionally biased region" description="Polar residues" evidence="2">
    <location>
        <begin position="1598"/>
        <end position="1609"/>
    </location>
</feature>
<feature type="compositionally biased region" description="Polar residues" evidence="2">
    <location>
        <begin position="1108"/>
        <end position="1120"/>
    </location>
</feature>
<feature type="region of interest" description="Disordered" evidence="2">
    <location>
        <begin position="1696"/>
        <end position="1829"/>
    </location>
</feature>
<feature type="compositionally biased region" description="Gly residues" evidence="2">
    <location>
        <begin position="498"/>
        <end position="507"/>
    </location>
</feature>
<accession>A0AAD9EI43</accession>
<feature type="region of interest" description="Disordered" evidence="2">
    <location>
        <begin position="463"/>
        <end position="620"/>
    </location>
</feature>
<dbReference type="InterPro" id="IPR045107">
    <property type="entry name" value="SAC3/GANP/THP3"/>
</dbReference>
<organism evidence="4 5">
    <name type="scientific">Colletotrichum chrysophilum</name>
    <dbReference type="NCBI Taxonomy" id="1836956"/>
    <lineage>
        <taxon>Eukaryota</taxon>
        <taxon>Fungi</taxon>
        <taxon>Dikarya</taxon>
        <taxon>Ascomycota</taxon>
        <taxon>Pezizomycotina</taxon>
        <taxon>Sordariomycetes</taxon>
        <taxon>Hypocreomycetidae</taxon>
        <taxon>Glomerellales</taxon>
        <taxon>Glomerellaceae</taxon>
        <taxon>Colletotrichum</taxon>
        <taxon>Colletotrichum gloeosporioides species complex</taxon>
    </lineage>
</organism>
<feature type="compositionally biased region" description="Polar residues" evidence="2">
    <location>
        <begin position="1130"/>
        <end position="1149"/>
    </location>
</feature>
<feature type="compositionally biased region" description="Pro residues" evidence="2">
    <location>
        <begin position="1388"/>
        <end position="1401"/>
    </location>
</feature>
<dbReference type="GO" id="GO:0005737">
    <property type="term" value="C:cytoplasm"/>
    <property type="evidence" value="ECO:0007669"/>
    <property type="project" value="TreeGrafter"/>
</dbReference>
<feature type="region of interest" description="Disordered" evidence="2">
    <location>
        <begin position="1587"/>
        <end position="1618"/>
    </location>
</feature>
<feature type="compositionally biased region" description="Basic and acidic residues" evidence="2">
    <location>
        <begin position="266"/>
        <end position="276"/>
    </location>
</feature>
<dbReference type="GO" id="GO:0006406">
    <property type="term" value="P:mRNA export from nucleus"/>
    <property type="evidence" value="ECO:0007669"/>
    <property type="project" value="TreeGrafter"/>
</dbReference>
<feature type="compositionally biased region" description="Polar residues" evidence="2">
    <location>
        <begin position="1641"/>
        <end position="1651"/>
    </location>
</feature>
<dbReference type="PANTHER" id="PTHR12436">
    <property type="entry name" value="80 KDA MCM3-ASSOCIATED PROTEIN"/>
    <property type="match status" value="1"/>
</dbReference>
<comment type="caution">
    <text evidence="4">The sequence shown here is derived from an EMBL/GenBank/DDBJ whole genome shotgun (WGS) entry which is preliminary data.</text>
</comment>
<evidence type="ECO:0000313" key="5">
    <source>
        <dbReference type="Proteomes" id="UP001243330"/>
    </source>
</evidence>
<dbReference type="GO" id="GO:0070390">
    <property type="term" value="C:transcription export complex 2"/>
    <property type="evidence" value="ECO:0007669"/>
    <property type="project" value="TreeGrafter"/>
</dbReference>
<feature type="compositionally biased region" description="Polar residues" evidence="2">
    <location>
        <begin position="1068"/>
        <end position="1081"/>
    </location>
</feature>
<dbReference type="Pfam" id="PF03399">
    <property type="entry name" value="SAC3_GANP"/>
    <property type="match status" value="1"/>
</dbReference>
<feature type="compositionally biased region" description="Low complexity" evidence="2">
    <location>
        <begin position="1267"/>
        <end position="1286"/>
    </location>
</feature>
<feature type="coiled-coil region" evidence="1">
    <location>
        <begin position="1492"/>
        <end position="1526"/>
    </location>
</feature>
<feature type="region of interest" description="Disordered" evidence="2">
    <location>
        <begin position="266"/>
        <end position="319"/>
    </location>
</feature>
<keyword evidence="5" id="KW-1185">Reference proteome</keyword>
<keyword evidence="1" id="KW-0175">Coiled coil</keyword>
<dbReference type="Proteomes" id="UP001243330">
    <property type="component" value="Unassembled WGS sequence"/>
</dbReference>
<feature type="coiled-coil region" evidence="1">
    <location>
        <begin position="1436"/>
        <end position="1464"/>
    </location>
</feature>
<gene>
    <name evidence="4" type="ORF">CCHR01_09038</name>
</gene>
<feature type="compositionally biased region" description="Polar residues" evidence="2">
    <location>
        <begin position="580"/>
        <end position="593"/>
    </location>
</feature>
<feature type="domain" description="SAC3/GANP/THP3 conserved" evidence="3">
    <location>
        <begin position="697"/>
        <end position="1012"/>
    </location>
</feature>
<dbReference type="Gene3D" id="1.25.40.990">
    <property type="match status" value="1"/>
</dbReference>
<feature type="region of interest" description="Disordered" evidence="2">
    <location>
        <begin position="1632"/>
        <end position="1660"/>
    </location>
</feature>
<dbReference type="InterPro" id="IPR007307">
    <property type="entry name" value="Ltv1"/>
</dbReference>
<feature type="compositionally biased region" description="Pro residues" evidence="2">
    <location>
        <begin position="1359"/>
        <end position="1377"/>
    </location>
</feature>
<evidence type="ECO:0000256" key="1">
    <source>
        <dbReference type="SAM" id="Coils"/>
    </source>
</evidence>